<evidence type="ECO:0000256" key="1">
    <source>
        <dbReference type="SAM" id="MobiDB-lite"/>
    </source>
</evidence>
<organism evidence="2">
    <name type="scientific">Burkholderia pseudomallei 1710a</name>
    <dbReference type="NCBI Taxonomy" id="320371"/>
    <lineage>
        <taxon>Bacteria</taxon>
        <taxon>Pseudomonadati</taxon>
        <taxon>Pseudomonadota</taxon>
        <taxon>Betaproteobacteria</taxon>
        <taxon>Burkholderiales</taxon>
        <taxon>Burkholderiaceae</taxon>
        <taxon>Burkholderia</taxon>
        <taxon>pseudomallei group</taxon>
    </lineage>
</organism>
<accession>A0A0E1VWI5</accession>
<protein>
    <submittedName>
        <fullName evidence="2">Uncharacterized protein</fullName>
    </submittedName>
</protein>
<reference evidence="2" key="1">
    <citation type="submission" date="2009-05" db="EMBL/GenBank/DDBJ databases">
        <authorList>
            <person name="Harkins D.M."/>
            <person name="DeShazer D."/>
            <person name="Woods D.E."/>
            <person name="Brinkac L.M."/>
            <person name="Brown K.A."/>
            <person name="Hung G.C."/>
            <person name="Tuanyok A."/>
            <person name="Zhang B."/>
            <person name="Nierman W.C."/>
        </authorList>
    </citation>
    <scope>NUCLEOTIDE SEQUENCE [LARGE SCALE GENOMIC DNA]</scope>
    <source>
        <strain evidence="2">1710a</strain>
    </source>
</reference>
<dbReference type="EMBL" id="CM000833">
    <property type="protein sequence ID" value="EET05283.1"/>
    <property type="molecule type" value="Genomic_DNA"/>
</dbReference>
<proteinExistence type="predicted"/>
<dbReference type="HOGENOM" id="CLU_3213584_0_0_4"/>
<feature type="region of interest" description="Disordered" evidence="1">
    <location>
        <begin position="1"/>
        <end position="20"/>
    </location>
</feature>
<sequence>MPRASRGPLRATRRRTGFGVRGSSFVVRRSSGSCVGSSRRTGPA</sequence>
<evidence type="ECO:0000313" key="2">
    <source>
        <dbReference type="EMBL" id="EET05283.1"/>
    </source>
</evidence>
<name>A0A0E1VWI5_BURPE</name>
<dbReference type="AlphaFoldDB" id="A0A0E1VWI5"/>
<dbReference type="Proteomes" id="UP000001812">
    <property type="component" value="Chromosome II"/>
</dbReference>
<gene>
    <name evidence="2" type="ORF">BURPS1710A_A1176</name>
</gene>